<keyword evidence="3" id="KW-0812">Transmembrane</keyword>
<gene>
    <name evidence="4" type="ORF">SAMN05877753_105145</name>
</gene>
<dbReference type="OrthoDB" id="2366030at2"/>
<keyword evidence="3" id="KW-0472">Membrane</keyword>
<evidence type="ECO:0000313" key="4">
    <source>
        <dbReference type="EMBL" id="SNX71384.1"/>
    </source>
</evidence>
<protein>
    <submittedName>
        <fullName evidence="4">Uncharacterized protein YoxC</fullName>
    </submittedName>
</protein>
<keyword evidence="1" id="KW-0175">Coiled coil</keyword>
<keyword evidence="5" id="KW-1185">Reference proteome</keyword>
<name>A0A285CV25_9BACI</name>
<dbReference type="SUPFAM" id="SSF58104">
    <property type="entry name" value="Methyl-accepting chemotaxis protein (MCP) signaling domain"/>
    <property type="match status" value="1"/>
</dbReference>
<reference evidence="4 5" key="1">
    <citation type="submission" date="2017-08" db="EMBL/GenBank/DDBJ databases">
        <authorList>
            <person name="de Groot N.N."/>
        </authorList>
    </citation>
    <scope>NUCLEOTIDE SEQUENCE [LARGE SCALE GENOMIC DNA]</scope>
    <source>
        <strain evidence="4 5">JC228</strain>
    </source>
</reference>
<dbReference type="AlphaFoldDB" id="A0A285CV25"/>
<evidence type="ECO:0000313" key="5">
    <source>
        <dbReference type="Proteomes" id="UP000219546"/>
    </source>
</evidence>
<feature type="region of interest" description="Disordered" evidence="2">
    <location>
        <begin position="135"/>
        <end position="163"/>
    </location>
</feature>
<dbReference type="InterPro" id="IPR009293">
    <property type="entry name" value="UPF0478"/>
</dbReference>
<feature type="coiled-coil region" evidence="1">
    <location>
        <begin position="27"/>
        <end position="79"/>
    </location>
</feature>
<evidence type="ECO:0000256" key="1">
    <source>
        <dbReference type="SAM" id="Coils"/>
    </source>
</evidence>
<organism evidence="4 5">
    <name type="scientific">Bacillus oleivorans</name>
    <dbReference type="NCBI Taxonomy" id="1448271"/>
    <lineage>
        <taxon>Bacteria</taxon>
        <taxon>Bacillati</taxon>
        <taxon>Bacillota</taxon>
        <taxon>Bacilli</taxon>
        <taxon>Bacillales</taxon>
        <taxon>Bacillaceae</taxon>
        <taxon>Bacillus</taxon>
    </lineage>
</organism>
<evidence type="ECO:0000256" key="2">
    <source>
        <dbReference type="SAM" id="MobiDB-lite"/>
    </source>
</evidence>
<proteinExistence type="predicted"/>
<dbReference type="PANTHER" id="PTHR40070">
    <property type="entry name" value="UPF0478 PROTEIN YTXG"/>
    <property type="match status" value="1"/>
</dbReference>
<dbReference type="Proteomes" id="UP000219546">
    <property type="component" value="Unassembled WGS sequence"/>
</dbReference>
<dbReference type="PANTHER" id="PTHR40070:SF1">
    <property type="entry name" value="UPF0478 PROTEIN YTXG"/>
    <property type="match status" value="1"/>
</dbReference>
<evidence type="ECO:0000256" key="3">
    <source>
        <dbReference type="SAM" id="Phobius"/>
    </source>
</evidence>
<accession>A0A285CV25</accession>
<dbReference type="EMBL" id="OAOP01000005">
    <property type="protein sequence ID" value="SNX71384.1"/>
    <property type="molecule type" value="Genomic_DNA"/>
</dbReference>
<feature type="transmembrane region" description="Helical" evidence="3">
    <location>
        <begin position="6"/>
        <end position="24"/>
    </location>
</feature>
<keyword evidence="3" id="KW-1133">Transmembrane helix</keyword>
<dbReference type="Gene3D" id="1.10.287.950">
    <property type="entry name" value="Methyl-accepting chemotaxis protein"/>
    <property type="match status" value="1"/>
</dbReference>
<dbReference type="RefSeq" id="WP_097158958.1">
    <property type="nucleotide sequence ID" value="NZ_JBEPMQ010000004.1"/>
</dbReference>
<dbReference type="Pfam" id="PF06103">
    <property type="entry name" value="DUF948"/>
    <property type="match status" value="1"/>
</dbReference>
<sequence length="163" mass="18903">MEMILYLSIALIAIAFFVLVIFLIQTLKSLQKTLDSVSHTLNGLEGQLQGVTHETTELLKKTNQLAEDMKDKSEKLNSVVDAVKDVGTSIQRFNRSIEGITEKVIQQADANQDKISQVVQWSQVFIELKDRWNQRKQKNRSEQKNTLEHIERKFRNERDFDRA</sequence>